<evidence type="ECO:0000256" key="6">
    <source>
        <dbReference type="ARBA" id="ARBA00022741"/>
    </source>
</evidence>
<accession>A0A2K9NZ19</accession>
<keyword evidence="14" id="KW-1185">Reference proteome</keyword>
<dbReference type="SUPFAM" id="SSF81301">
    <property type="entry name" value="Nucleotidyltransferase"/>
    <property type="match status" value="1"/>
</dbReference>
<sequence length="447" mass="51036">MKINVPEEVKTIIKRLNSQGFSAYVVGGCVRDSILNRKPQDWDISSSAKPEQVKEIFYDMGVIETGIKHGTVSVIINHNPYEVTTFRCDGEYKDNRRPDTVTFVSDIDIDLSRRDFTINALACGCEDSSEVIDLFGGIEDIKNGIVRCVGEPEKRFSEDALRILRALRFASVLGFDIDNKTSIAIHKQRDLLKNISVERIMSEFKQLVCGINAVSIIREFRDVIEVFIPEITAMFEFNQNTPYHCYDVWEHTLHSVEMIEPEVDLRFTMLFHDIGKPKVYSEEILENGNTLGHFYAHAKYSEEIAAKILNRLKSDNRLLHDVRNLVRMHGDQIPLSKSGIKRKLNKIGVELFRKLLKVKRADVLAQSPGLADERIKALKDIEILFDEIISEEECFKIKDLKINGKDLIELGFSGCEIGQTLKIILNAVVDGKIDNDRDKILEFIKMI</sequence>
<dbReference type="KEGG" id="mpec:B9O19_00108"/>
<dbReference type="CDD" id="cd00077">
    <property type="entry name" value="HDc"/>
    <property type="match status" value="1"/>
</dbReference>
<evidence type="ECO:0000256" key="2">
    <source>
        <dbReference type="ARBA" id="ARBA00022679"/>
    </source>
</evidence>
<evidence type="ECO:0000259" key="11">
    <source>
        <dbReference type="Pfam" id="PF12627"/>
    </source>
</evidence>
<name>A0A2K9NZ19_9FIRM</name>
<feature type="domain" description="Poly A polymerase head" evidence="10">
    <location>
        <begin position="23"/>
        <end position="147"/>
    </location>
</feature>
<dbReference type="InterPro" id="IPR003607">
    <property type="entry name" value="HD/PDEase_dom"/>
</dbReference>
<gene>
    <name evidence="13" type="ORF">B9O19_00108</name>
</gene>
<keyword evidence="2 9" id="KW-0808">Transferase</keyword>
<evidence type="ECO:0000256" key="8">
    <source>
        <dbReference type="ARBA" id="ARBA00022884"/>
    </source>
</evidence>
<dbReference type="InterPro" id="IPR032810">
    <property type="entry name" value="CCA-adding_enz_C"/>
</dbReference>
<dbReference type="InterPro" id="IPR043519">
    <property type="entry name" value="NT_sf"/>
</dbReference>
<keyword evidence="4" id="KW-0548">Nucleotidyltransferase</keyword>
<evidence type="ECO:0000313" key="13">
    <source>
        <dbReference type="EMBL" id="AUO18293.1"/>
    </source>
</evidence>
<dbReference type="Pfam" id="PF12627">
    <property type="entry name" value="PolyA_pol_RNAbd"/>
    <property type="match status" value="1"/>
</dbReference>
<proteinExistence type="inferred from homology"/>
<evidence type="ECO:0000256" key="1">
    <source>
        <dbReference type="ARBA" id="ARBA00001946"/>
    </source>
</evidence>
<dbReference type="InterPro" id="IPR050264">
    <property type="entry name" value="Bact_CCA-adding_enz_type3_sf"/>
</dbReference>
<evidence type="ECO:0000256" key="5">
    <source>
        <dbReference type="ARBA" id="ARBA00022723"/>
    </source>
</evidence>
<evidence type="ECO:0000256" key="9">
    <source>
        <dbReference type="RuleBase" id="RU003953"/>
    </source>
</evidence>
<evidence type="ECO:0000259" key="10">
    <source>
        <dbReference type="Pfam" id="PF01743"/>
    </source>
</evidence>
<dbReference type="GO" id="GO:0046872">
    <property type="term" value="F:metal ion binding"/>
    <property type="evidence" value="ECO:0007669"/>
    <property type="project" value="UniProtKB-KW"/>
</dbReference>
<evidence type="ECO:0000256" key="4">
    <source>
        <dbReference type="ARBA" id="ARBA00022695"/>
    </source>
</evidence>
<dbReference type="AlphaFoldDB" id="A0A2K9NZ19"/>
<keyword evidence="3" id="KW-0819">tRNA processing</keyword>
<dbReference type="EMBL" id="CP020991">
    <property type="protein sequence ID" value="AUO18293.1"/>
    <property type="molecule type" value="Genomic_DNA"/>
</dbReference>
<keyword evidence="8 9" id="KW-0694">RNA-binding</keyword>
<dbReference type="Gene3D" id="1.10.3090.10">
    <property type="entry name" value="cca-adding enzyme, domain 2"/>
    <property type="match status" value="1"/>
</dbReference>
<organism evidence="13 14">
    <name type="scientific">Monoglobus pectinilyticus</name>
    <dbReference type="NCBI Taxonomy" id="1981510"/>
    <lineage>
        <taxon>Bacteria</taxon>
        <taxon>Bacillati</taxon>
        <taxon>Bacillota</taxon>
        <taxon>Clostridia</taxon>
        <taxon>Monoglobales</taxon>
        <taxon>Monoglobaceae</taxon>
        <taxon>Monoglobus</taxon>
    </lineage>
</organism>
<keyword evidence="6" id="KW-0547">Nucleotide-binding</keyword>
<dbReference type="Proteomes" id="UP000235589">
    <property type="component" value="Chromosome"/>
</dbReference>
<dbReference type="GO" id="GO:0008033">
    <property type="term" value="P:tRNA processing"/>
    <property type="evidence" value="ECO:0007669"/>
    <property type="project" value="UniProtKB-KW"/>
</dbReference>
<evidence type="ECO:0000256" key="3">
    <source>
        <dbReference type="ARBA" id="ARBA00022694"/>
    </source>
</evidence>
<dbReference type="PANTHER" id="PTHR46173">
    <property type="entry name" value="CCA TRNA NUCLEOTIDYLTRANSFERASE 1, MITOCHONDRIAL"/>
    <property type="match status" value="1"/>
</dbReference>
<reference evidence="13 14" key="1">
    <citation type="submission" date="2017-04" db="EMBL/GenBank/DDBJ databases">
        <title>Monoglobus pectinilyticus 14 draft genome.</title>
        <authorList>
            <person name="Kim C."/>
            <person name="Rosendale D.I."/>
            <person name="Kelly W.J."/>
            <person name="Tannock G.W."/>
            <person name="Patchett M.L."/>
            <person name="Jordens J.Z."/>
        </authorList>
    </citation>
    <scope>NUCLEOTIDE SEQUENCE [LARGE SCALE GENOMIC DNA]</scope>
    <source>
        <strain evidence="13 14">14</strain>
    </source>
</reference>
<dbReference type="InterPro" id="IPR002646">
    <property type="entry name" value="PolA_pol_head_dom"/>
</dbReference>
<comment type="cofactor">
    <cofactor evidence="1">
        <name>Mg(2+)</name>
        <dbReference type="ChEBI" id="CHEBI:18420"/>
    </cofactor>
</comment>
<dbReference type="SUPFAM" id="SSF81891">
    <property type="entry name" value="Poly A polymerase C-terminal region-like"/>
    <property type="match status" value="1"/>
</dbReference>
<keyword evidence="5" id="KW-0479">Metal-binding</keyword>
<dbReference type="GO" id="GO:0000049">
    <property type="term" value="F:tRNA binding"/>
    <property type="evidence" value="ECO:0007669"/>
    <property type="project" value="TreeGrafter"/>
</dbReference>
<dbReference type="CDD" id="cd05398">
    <property type="entry name" value="NT_ClassII-CCAase"/>
    <property type="match status" value="1"/>
</dbReference>
<feature type="domain" description="CCA-adding enzyme C-terminal" evidence="12">
    <location>
        <begin position="294"/>
        <end position="444"/>
    </location>
</feature>
<dbReference type="Pfam" id="PF13735">
    <property type="entry name" value="tRNA_NucTran2_2"/>
    <property type="match status" value="1"/>
</dbReference>
<dbReference type="PROSITE" id="PS51257">
    <property type="entry name" value="PROKAR_LIPOPROTEIN"/>
    <property type="match status" value="1"/>
</dbReference>
<dbReference type="Pfam" id="PF01743">
    <property type="entry name" value="PolyA_pol"/>
    <property type="match status" value="1"/>
</dbReference>
<dbReference type="OrthoDB" id="9805698at2"/>
<protein>
    <submittedName>
        <fullName evidence="13">tRNA nucleotidyltransferase</fullName>
    </submittedName>
</protein>
<dbReference type="GO" id="GO:0016779">
    <property type="term" value="F:nucleotidyltransferase activity"/>
    <property type="evidence" value="ECO:0007669"/>
    <property type="project" value="UniProtKB-KW"/>
</dbReference>
<dbReference type="PANTHER" id="PTHR46173:SF1">
    <property type="entry name" value="CCA TRNA NUCLEOTIDYLTRANSFERASE 1, MITOCHONDRIAL"/>
    <property type="match status" value="1"/>
</dbReference>
<evidence type="ECO:0000313" key="14">
    <source>
        <dbReference type="Proteomes" id="UP000235589"/>
    </source>
</evidence>
<keyword evidence="7" id="KW-0460">Magnesium</keyword>
<dbReference type="RefSeq" id="WP_102364644.1">
    <property type="nucleotide sequence ID" value="NZ_CP020991.1"/>
</dbReference>
<dbReference type="GeneID" id="98061541"/>
<feature type="domain" description="tRNA nucleotidyltransferase/poly(A) polymerase RNA and SrmB- binding" evidence="11">
    <location>
        <begin position="174"/>
        <end position="232"/>
    </location>
</feature>
<dbReference type="Gene3D" id="3.30.460.10">
    <property type="entry name" value="Beta Polymerase, domain 2"/>
    <property type="match status" value="1"/>
</dbReference>
<dbReference type="Gene3D" id="1.10.246.80">
    <property type="match status" value="1"/>
</dbReference>
<dbReference type="InterPro" id="IPR032828">
    <property type="entry name" value="PolyA_RNA-bd"/>
</dbReference>
<evidence type="ECO:0000256" key="7">
    <source>
        <dbReference type="ARBA" id="ARBA00022842"/>
    </source>
</evidence>
<dbReference type="GO" id="GO:0000166">
    <property type="term" value="F:nucleotide binding"/>
    <property type="evidence" value="ECO:0007669"/>
    <property type="project" value="UniProtKB-KW"/>
</dbReference>
<evidence type="ECO:0000259" key="12">
    <source>
        <dbReference type="Pfam" id="PF13735"/>
    </source>
</evidence>
<comment type="similarity">
    <text evidence="9">Belongs to the tRNA nucleotidyltransferase/poly(A) polymerase family.</text>
</comment>